<dbReference type="FunCoup" id="H2ZEG5">
    <property type="interactions" value="438"/>
</dbReference>
<evidence type="ECO:0000256" key="10">
    <source>
        <dbReference type="ARBA" id="ARBA00023242"/>
    </source>
</evidence>
<evidence type="ECO:0000256" key="8">
    <source>
        <dbReference type="ARBA" id="ARBA00023015"/>
    </source>
</evidence>
<keyword evidence="7" id="KW-0007">Acetylation</keyword>
<dbReference type="Pfam" id="PF02002">
    <property type="entry name" value="TFIIE_alpha"/>
    <property type="match status" value="1"/>
</dbReference>
<dbReference type="Ensembl" id="ENSCSAVT00000016161.1">
    <property type="protein sequence ID" value="ENSCSAVP00000015981.1"/>
    <property type="gene ID" value="ENSCSAVG00000009406.1"/>
</dbReference>
<feature type="region of interest" description="Disordered" evidence="15">
    <location>
        <begin position="309"/>
        <end position="332"/>
    </location>
</feature>
<comment type="subunit">
    <text evidence="12">Tetramer of two alpha and two beta chains. Interacts with TAF6/TAFII80. Interacts with ATF7IP. Interacts with SND1. Part of TBP-based Pol II pre-initiation complex (PIC), in which Pol II core assembles with general transcription factors and other specific initiation factors including GTF2E1, GTF2E2, GTF2F1, GTF2F2, TCEA1, ERCC2, ERCC3, GTF2H2, GTF2H3, GTF2H4, GTF2H5, GTF2A1, GTF2A2, GTF2B and TBP; this large multi-subunit PIC complex mediates DNA unwinding and targets Pol II core to the transcription start site where the first phosphodiester bond forms.</text>
</comment>
<evidence type="ECO:0000259" key="16">
    <source>
        <dbReference type="PROSITE" id="PS51344"/>
    </source>
</evidence>
<dbReference type="OMA" id="PAWMVHS"/>
<dbReference type="AlphaFoldDB" id="H2ZEG5"/>
<dbReference type="PANTHER" id="PTHR13097">
    <property type="entry name" value="TRANSCRIPTION INITIATION FACTOR IIE, ALPHA SUBUNIT"/>
    <property type="match status" value="1"/>
</dbReference>
<reference evidence="17" key="3">
    <citation type="submission" date="2025-09" db="UniProtKB">
        <authorList>
            <consortium name="Ensembl"/>
        </authorList>
    </citation>
    <scope>IDENTIFICATION</scope>
</reference>
<evidence type="ECO:0000256" key="1">
    <source>
        <dbReference type="ARBA" id="ARBA00004123"/>
    </source>
</evidence>
<evidence type="ECO:0000313" key="17">
    <source>
        <dbReference type="Ensembl" id="ENSCSAVP00000015981.1"/>
    </source>
</evidence>
<dbReference type="GeneTree" id="ENSGT00390000016696"/>
<feature type="domain" description="HTH TFE/IIEalpha-type" evidence="16">
    <location>
        <begin position="16"/>
        <end position="106"/>
    </location>
</feature>
<dbReference type="PANTHER" id="PTHR13097:SF7">
    <property type="entry name" value="GENERAL TRANSCRIPTION FACTOR IIE SUBUNIT 1"/>
    <property type="match status" value="1"/>
</dbReference>
<feature type="region of interest" description="Disordered" evidence="15">
    <location>
        <begin position="210"/>
        <end position="241"/>
    </location>
</feature>
<feature type="compositionally biased region" description="Basic and acidic residues" evidence="15">
    <location>
        <begin position="218"/>
        <end position="241"/>
    </location>
</feature>
<dbReference type="eggNOG" id="KOG2593">
    <property type="taxonomic scope" value="Eukaryota"/>
</dbReference>
<keyword evidence="10" id="KW-0539">Nucleus</keyword>
<evidence type="ECO:0000256" key="4">
    <source>
        <dbReference type="ARBA" id="ARBA00022723"/>
    </source>
</evidence>
<evidence type="ECO:0000256" key="12">
    <source>
        <dbReference type="ARBA" id="ARBA00065242"/>
    </source>
</evidence>
<name>H2ZEG5_CIOSA</name>
<proteinExistence type="inferred from homology"/>
<reference evidence="17" key="2">
    <citation type="submission" date="2025-08" db="UniProtKB">
        <authorList>
            <consortium name="Ensembl"/>
        </authorList>
    </citation>
    <scope>IDENTIFICATION</scope>
</reference>
<keyword evidence="9" id="KW-0804">Transcription</keyword>
<dbReference type="GO" id="GO:0008270">
    <property type="term" value="F:zinc ion binding"/>
    <property type="evidence" value="ECO:0007669"/>
    <property type="project" value="UniProtKB-KW"/>
</dbReference>
<protein>
    <recommendedName>
        <fullName evidence="13">General transcription factor IIE subunit 1</fullName>
    </recommendedName>
    <alternativeName>
        <fullName evidence="14">Transcription initiation factor IIE subunit alpha</fullName>
    </alternativeName>
</protein>
<dbReference type="InterPro" id="IPR013083">
    <property type="entry name" value="Znf_RING/FYVE/PHD"/>
</dbReference>
<dbReference type="Gene3D" id="3.30.40.10">
    <property type="entry name" value="Zinc/RING finger domain, C3HC4 (zinc finger)"/>
    <property type="match status" value="1"/>
</dbReference>
<evidence type="ECO:0000313" key="18">
    <source>
        <dbReference type="Proteomes" id="UP000007875"/>
    </source>
</evidence>
<comment type="similarity">
    <text evidence="2">Belongs to the TFIIE alpha subunit family.</text>
</comment>
<evidence type="ECO:0000256" key="3">
    <source>
        <dbReference type="ARBA" id="ARBA00022553"/>
    </source>
</evidence>
<organism evidence="17 18">
    <name type="scientific">Ciona savignyi</name>
    <name type="common">Pacific transparent sea squirt</name>
    <dbReference type="NCBI Taxonomy" id="51511"/>
    <lineage>
        <taxon>Eukaryota</taxon>
        <taxon>Metazoa</taxon>
        <taxon>Chordata</taxon>
        <taxon>Tunicata</taxon>
        <taxon>Ascidiacea</taxon>
        <taxon>Phlebobranchia</taxon>
        <taxon>Cionidae</taxon>
        <taxon>Ciona</taxon>
    </lineage>
</organism>
<evidence type="ECO:0000256" key="15">
    <source>
        <dbReference type="SAM" id="MobiDB-lite"/>
    </source>
</evidence>
<dbReference type="GO" id="GO:0006367">
    <property type="term" value="P:transcription initiation at RNA polymerase II promoter"/>
    <property type="evidence" value="ECO:0007669"/>
    <property type="project" value="InterPro"/>
</dbReference>
<keyword evidence="18" id="KW-1185">Reference proteome</keyword>
<comment type="function">
    <text evidence="11">Recruits TFIIH to the initiation complex and stimulates the RNA polymerase II C-terminal domain kinase and DNA-dependent ATPase activities of TFIIH. Both TFIIH and TFIIE are required for promoter clearance by RNA polymerase.</text>
</comment>
<evidence type="ECO:0000256" key="9">
    <source>
        <dbReference type="ARBA" id="ARBA00023163"/>
    </source>
</evidence>
<dbReference type="InterPro" id="IPR039997">
    <property type="entry name" value="TFE"/>
</dbReference>
<dbReference type="Proteomes" id="UP000007875">
    <property type="component" value="Unassembled WGS sequence"/>
</dbReference>
<dbReference type="STRING" id="51511.ENSCSAVP00000015981"/>
<evidence type="ECO:0000256" key="6">
    <source>
        <dbReference type="ARBA" id="ARBA00022833"/>
    </source>
</evidence>
<dbReference type="PROSITE" id="PS51344">
    <property type="entry name" value="HTH_TFE_IIE"/>
    <property type="match status" value="1"/>
</dbReference>
<evidence type="ECO:0000256" key="13">
    <source>
        <dbReference type="ARBA" id="ARBA00073913"/>
    </source>
</evidence>
<reference evidence="18" key="1">
    <citation type="submission" date="2003-08" db="EMBL/GenBank/DDBJ databases">
        <authorList>
            <person name="Birren B."/>
            <person name="Nusbaum C."/>
            <person name="Abebe A."/>
            <person name="Abouelleil A."/>
            <person name="Adekoya E."/>
            <person name="Ait-zahra M."/>
            <person name="Allen N."/>
            <person name="Allen T."/>
            <person name="An P."/>
            <person name="Anderson M."/>
            <person name="Anderson S."/>
            <person name="Arachchi H."/>
            <person name="Armbruster J."/>
            <person name="Bachantsang P."/>
            <person name="Baldwin J."/>
            <person name="Barry A."/>
            <person name="Bayul T."/>
            <person name="Blitshsteyn B."/>
            <person name="Bloom T."/>
            <person name="Blye J."/>
            <person name="Boguslavskiy L."/>
            <person name="Borowsky M."/>
            <person name="Boukhgalter B."/>
            <person name="Brunache A."/>
            <person name="Butler J."/>
            <person name="Calixte N."/>
            <person name="Calvo S."/>
            <person name="Camarata J."/>
            <person name="Campo K."/>
            <person name="Chang J."/>
            <person name="Cheshatsang Y."/>
            <person name="Citroen M."/>
            <person name="Collymore A."/>
            <person name="Considine T."/>
            <person name="Cook A."/>
            <person name="Cooke P."/>
            <person name="Corum B."/>
            <person name="Cuomo C."/>
            <person name="David R."/>
            <person name="Dawoe T."/>
            <person name="Degray S."/>
            <person name="Dodge S."/>
            <person name="Dooley K."/>
            <person name="Dorje P."/>
            <person name="Dorjee K."/>
            <person name="Dorris L."/>
            <person name="Duffey N."/>
            <person name="Dupes A."/>
            <person name="Elkins T."/>
            <person name="Engels R."/>
            <person name="Erickson J."/>
            <person name="Farina A."/>
            <person name="Faro S."/>
            <person name="Ferreira P."/>
            <person name="Fischer H."/>
            <person name="Fitzgerald M."/>
            <person name="Foley K."/>
            <person name="Gage D."/>
            <person name="Galagan J."/>
            <person name="Gearin G."/>
            <person name="Gnerre S."/>
            <person name="Gnirke A."/>
            <person name="Goyette A."/>
            <person name="Graham J."/>
            <person name="Grandbois E."/>
            <person name="Gyaltsen K."/>
            <person name="Hafez N."/>
            <person name="Hagopian D."/>
            <person name="Hagos B."/>
            <person name="Hall J."/>
            <person name="Hatcher B."/>
            <person name="Heller A."/>
            <person name="Higgins H."/>
            <person name="Honan T."/>
            <person name="Horn A."/>
            <person name="Houde N."/>
            <person name="Hughes L."/>
            <person name="Hulme W."/>
            <person name="Husby E."/>
            <person name="Iliev I."/>
            <person name="Jaffe D."/>
            <person name="Jones C."/>
            <person name="Kamal M."/>
            <person name="Kamat A."/>
            <person name="Kamvysselis M."/>
            <person name="Karlsson E."/>
            <person name="Kells C."/>
            <person name="Kieu A."/>
            <person name="Kisner P."/>
            <person name="Kodira C."/>
            <person name="Kulbokas E."/>
            <person name="Labutti K."/>
            <person name="Lama D."/>
            <person name="Landers T."/>
            <person name="Leger J."/>
            <person name="Levine S."/>
            <person name="Lewis D."/>
            <person name="Lewis T."/>
            <person name="Lindblad-toh K."/>
            <person name="Liu X."/>
            <person name="Lokyitsang T."/>
            <person name="Lokyitsang Y."/>
            <person name="Lucien O."/>
            <person name="Lui A."/>
            <person name="Ma L.J."/>
            <person name="Mabbitt R."/>
            <person name="Macdonald J."/>
            <person name="Maclean C."/>
            <person name="Major J."/>
            <person name="Manning J."/>
            <person name="Marabella R."/>
            <person name="Maru K."/>
            <person name="Matthews C."/>
            <person name="Mauceli E."/>
            <person name="Mccarthy M."/>
            <person name="Mcdonough S."/>
            <person name="Mcghee T."/>
            <person name="Meldrim J."/>
            <person name="Meneus L."/>
            <person name="Mesirov J."/>
            <person name="Mihalev A."/>
            <person name="Mihova T."/>
            <person name="Mikkelsen T."/>
            <person name="Mlenga V."/>
            <person name="Moru K."/>
            <person name="Mozes J."/>
            <person name="Mulrain L."/>
            <person name="Munson G."/>
            <person name="Naylor J."/>
            <person name="Newes C."/>
            <person name="Nguyen C."/>
            <person name="Nguyen N."/>
            <person name="Nguyen T."/>
            <person name="Nicol R."/>
            <person name="Nielsen C."/>
            <person name="Nizzari M."/>
            <person name="Norbu C."/>
            <person name="Norbu N."/>
            <person name="O'donnell P."/>
            <person name="Okoawo O."/>
            <person name="O'leary S."/>
            <person name="Omotosho B."/>
            <person name="O'neill K."/>
            <person name="Osman S."/>
            <person name="Parker S."/>
            <person name="Perrin D."/>
            <person name="Phunkhang P."/>
            <person name="Piqani B."/>
            <person name="Purcell S."/>
            <person name="Rachupka T."/>
            <person name="Ramasamy U."/>
            <person name="Rameau R."/>
            <person name="Ray V."/>
            <person name="Raymond C."/>
            <person name="Retta R."/>
            <person name="Richardson S."/>
            <person name="Rise C."/>
            <person name="Rodriguez J."/>
            <person name="Rogers J."/>
            <person name="Rogov P."/>
            <person name="Rutman M."/>
            <person name="Schupbach R."/>
            <person name="Seaman C."/>
            <person name="Settipalli S."/>
            <person name="Sharpe T."/>
            <person name="Sheridan J."/>
            <person name="Sherpa N."/>
            <person name="Shi J."/>
            <person name="Smirnov S."/>
            <person name="Smith C."/>
            <person name="Sougnez C."/>
            <person name="Spencer B."/>
            <person name="Stalker J."/>
            <person name="Stange-thomann N."/>
            <person name="Stavropoulos S."/>
            <person name="Stetson K."/>
            <person name="Stone C."/>
            <person name="Stone S."/>
            <person name="Stubbs M."/>
            <person name="Talamas J."/>
            <person name="Tchuinga P."/>
            <person name="Tenzing P."/>
            <person name="Tesfaye S."/>
            <person name="Theodore J."/>
            <person name="Thoulutsang Y."/>
            <person name="Topham K."/>
            <person name="Towey S."/>
            <person name="Tsamla T."/>
            <person name="Tsomo N."/>
            <person name="Vallee D."/>
            <person name="Vassiliev H."/>
            <person name="Venkataraman V."/>
            <person name="Vinson J."/>
            <person name="Vo A."/>
            <person name="Wade C."/>
            <person name="Wang S."/>
            <person name="Wangchuk T."/>
            <person name="Wangdi T."/>
            <person name="Whittaker C."/>
            <person name="Wilkinson J."/>
            <person name="Wu Y."/>
            <person name="Wyman D."/>
            <person name="Yadav S."/>
            <person name="Yang S."/>
            <person name="Yang X."/>
            <person name="Yeager S."/>
            <person name="Yee E."/>
            <person name="Young G."/>
            <person name="Zainoun J."/>
            <person name="Zembeck L."/>
            <person name="Zimmer A."/>
            <person name="Zody M."/>
            <person name="Lander E."/>
        </authorList>
    </citation>
    <scope>NUCLEOTIDE SEQUENCE [LARGE SCALE GENOMIC DNA]</scope>
</reference>
<dbReference type="Gene3D" id="6.10.140.1250">
    <property type="match status" value="1"/>
</dbReference>
<dbReference type="FunFam" id="3.30.40.10:FF:000087">
    <property type="entry name" value="General transcription factor IIE subunit 1"/>
    <property type="match status" value="1"/>
</dbReference>
<dbReference type="InterPro" id="IPR024550">
    <property type="entry name" value="TFIIEa/SarR/Rpc3_HTH_dom"/>
</dbReference>
<keyword evidence="3" id="KW-0597">Phosphoprotein</keyword>
<dbReference type="InterPro" id="IPR017919">
    <property type="entry name" value="TFIIE/TFIIEa_HTH"/>
</dbReference>
<sequence length="384" mass="44297">MMEHSDEVLREVPDALQRLIRRTVRGFCGKEPGLAIDMLVRNPCMKEDDMQELLKFEKKQLRSILTQLKNDKFIKSRTYVEQQEDGKVARHNYYYINYRSVANVIKYKLHHIHKRIETRERDSNNRPSFKCPTCQNTYSDLDVNHLFDPIMGTLNCSFCKTEVEEEASASNTTDRNSQARFNRQMEPLYELMKDVENITLSEDILNPKPTVIPQLHPNEQDSHRAERSRTRTGEKWTPRNKGDQQNVVIDMGEEVKVEKKEMPLWLTESTIPGAAVQPSTFESNKVPRLEEAKSNPTNDEVLQTLIVQERSSKPSAPAPTYPDSDESDDFEDVDDLDSTIVMVAGKPYSYKDVAHQATALVQLMTEDEKAAYIKIGQQMYEAMD</sequence>
<keyword evidence="4" id="KW-0479">Metal-binding</keyword>
<dbReference type="SUPFAM" id="SSF57783">
    <property type="entry name" value="Zinc beta-ribbon"/>
    <property type="match status" value="1"/>
</dbReference>
<dbReference type="Pfam" id="PF11521">
    <property type="entry name" value="TFIIE-A_C"/>
    <property type="match status" value="1"/>
</dbReference>
<evidence type="ECO:0000256" key="14">
    <source>
        <dbReference type="ARBA" id="ARBA00080958"/>
    </source>
</evidence>
<keyword evidence="5" id="KW-0863">Zinc-finger</keyword>
<dbReference type="InParanoid" id="H2ZEG5"/>
<dbReference type="SMART" id="SM00531">
    <property type="entry name" value="TFIIE"/>
    <property type="match status" value="1"/>
</dbReference>
<accession>H2ZEG5</accession>
<dbReference type="InterPro" id="IPR021600">
    <property type="entry name" value="TFIIE_asu_C"/>
</dbReference>
<dbReference type="GO" id="GO:0005673">
    <property type="term" value="C:transcription factor TFIIE complex"/>
    <property type="evidence" value="ECO:0007669"/>
    <property type="project" value="TreeGrafter"/>
</dbReference>
<dbReference type="HOGENOM" id="CLU_051021_1_0_1"/>
<keyword evidence="8" id="KW-0805">Transcription regulation</keyword>
<evidence type="ECO:0000256" key="7">
    <source>
        <dbReference type="ARBA" id="ARBA00022990"/>
    </source>
</evidence>
<evidence type="ECO:0000256" key="2">
    <source>
        <dbReference type="ARBA" id="ARBA00008947"/>
    </source>
</evidence>
<feature type="compositionally biased region" description="Acidic residues" evidence="15">
    <location>
        <begin position="323"/>
        <end position="332"/>
    </location>
</feature>
<keyword evidence="6" id="KW-0862">Zinc</keyword>
<comment type="subcellular location">
    <subcellularLocation>
        <location evidence="1">Nucleus</location>
    </subcellularLocation>
</comment>
<evidence type="ECO:0000256" key="5">
    <source>
        <dbReference type="ARBA" id="ARBA00022771"/>
    </source>
</evidence>
<evidence type="ECO:0000256" key="11">
    <source>
        <dbReference type="ARBA" id="ARBA00025581"/>
    </source>
</evidence>
<dbReference type="InterPro" id="IPR002853">
    <property type="entry name" value="TFIIE_asu"/>
</dbReference>